<organism evidence="1 2">
    <name type="scientific">Priestia filamentosa</name>
    <dbReference type="NCBI Taxonomy" id="1402861"/>
    <lineage>
        <taxon>Bacteria</taxon>
        <taxon>Bacillati</taxon>
        <taxon>Bacillota</taxon>
        <taxon>Bacilli</taxon>
        <taxon>Bacillales</taxon>
        <taxon>Bacillaceae</taxon>
        <taxon>Priestia</taxon>
    </lineage>
</organism>
<evidence type="ECO:0000313" key="1">
    <source>
        <dbReference type="EMBL" id="AKO91853.1"/>
    </source>
</evidence>
<name>A0A0H4KU85_9BACI</name>
<reference evidence="2" key="2">
    <citation type="submission" date="2015-06" db="EMBL/GenBank/DDBJ databases">
        <title>Genome Sequence of Bacillus endophyticus and Analysis of its Companion Mechanism in the Ketogulonigenium vulgare-Bacillus strain Consortium.</title>
        <authorList>
            <person name="Jia N."/>
            <person name="Du J."/>
            <person name="Ding M.-Z."/>
            <person name="Gao F."/>
            <person name="Yuan Y.-J."/>
        </authorList>
    </citation>
    <scope>NUCLEOTIDE SEQUENCE [LARGE SCALE GENOMIC DNA]</scope>
    <source>
        <strain evidence="2">Hbe603</strain>
    </source>
</reference>
<dbReference type="GeneID" id="93702617"/>
<reference evidence="1 2" key="1">
    <citation type="journal article" date="2015" name="PLoS ONE">
        <title>Genome Sequence of Bacillus endophyticus and Analysis of Its Companion Mechanism in the Ketogulonigenium vulgare-Bacillus Strain Consortium.</title>
        <authorList>
            <person name="Jia N."/>
            <person name="Du J."/>
            <person name="Ding M.Z."/>
            <person name="Gao F."/>
            <person name="Yuan Y.J."/>
        </authorList>
    </citation>
    <scope>NUCLEOTIDE SEQUENCE [LARGE SCALE GENOMIC DNA]</scope>
    <source>
        <strain evidence="1 2">Hbe603</strain>
    </source>
</reference>
<evidence type="ECO:0000313" key="2">
    <source>
        <dbReference type="Proteomes" id="UP000036202"/>
    </source>
</evidence>
<dbReference type="KEGG" id="beo:BEH_06880"/>
<protein>
    <submittedName>
        <fullName evidence="1">Uncharacterized protein</fullName>
    </submittedName>
</protein>
<dbReference type="AlphaFoldDB" id="A0A0H4KU85"/>
<dbReference type="RefSeq" id="WP_019393350.1">
    <property type="nucleotide sequence ID" value="NZ_ALIM01000023.1"/>
</dbReference>
<accession>A0A0H4KU85</accession>
<accession>A0A1X7F8G5</accession>
<dbReference type="EMBL" id="CP011974">
    <property type="protein sequence ID" value="AKO91853.1"/>
    <property type="molecule type" value="Genomic_DNA"/>
</dbReference>
<proteinExistence type="predicted"/>
<sequence>MDFDFVMVLTILLFLLSLGGYVYYRRLLVLWEEREADNRSTQTKDVFANRLKNAQKSSQNV</sequence>
<dbReference type="Proteomes" id="UP000036202">
    <property type="component" value="Chromosome"/>
</dbReference>
<dbReference type="PATRIC" id="fig|135735.6.peg.1385"/>
<keyword evidence="2" id="KW-1185">Reference proteome</keyword>
<gene>
    <name evidence="1" type="ORF">BEH_06880</name>
</gene>